<feature type="transmembrane region" description="Helical" evidence="2">
    <location>
        <begin position="219"/>
        <end position="242"/>
    </location>
</feature>
<dbReference type="PATRIC" id="fig|1423731.3.peg.580"/>
<dbReference type="InterPro" id="IPR003675">
    <property type="entry name" value="Rce1/LyrA-like_dom"/>
</dbReference>
<accession>A0A0R1M3R3</accession>
<keyword evidence="4" id="KW-0378">Hydrolase</keyword>
<proteinExistence type="inferred from homology"/>
<comment type="caution">
    <text evidence="4">The sequence shown here is derived from an EMBL/GenBank/DDBJ whole genome shotgun (WGS) entry which is preliminary data.</text>
</comment>
<evidence type="ECO:0000256" key="2">
    <source>
        <dbReference type="SAM" id="Phobius"/>
    </source>
</evidence>
<evidence type="ECO:0000313" key="4">
    <source>
        <dbReference type="EMBL" id="KRL02678.1"/>
    </source>
</evidence>
<protein>
    <submittedName>
        <fullName evidence="4">Metal-dependent membrane protease</fullName>
    </submittedName>
</protein>
<dbReference type="GO" id="GO:0006508">
    <property type="term" value="P:proteolysis"/>
    <property type="evidence" value="ECO:0007669"/>
    <property type="project" value="UniProtKB-KW"/>
</dbReference>
<sequence>MFNGNRWSGGRQLYWGIIIFLLFFFLTMFFYDETILFKIIVNLVMALVALAITVRATGSLRGIHVKITFSCCIIGWGLLAICSIIVMVVLSNLPITIGQVFRSNHFLLDTTAALAAAILEESLCRGLFLIGFLKIGVYRGSSCNLTRSAVYSSFLFGILHMMNMLAGHPTIVLQQIFYAFAMGVFLAALYITTNNLFWPILVHFILDWGPLVTSSDNEVSSWGIILAVFLPILIINVIYLICIDRQLAAKVL</sequence>
<keyword evidence="2" id="KW-0812">Transmembrane</keyword>
<feature type="domain" description="CAAX prenyl protease 2/Lysostaphin resistance protein A-like" evidence="3">
    <location>
        <begin position="110"/>
        <end position="208"/>
    </location>
</feature>
<evidence type="ECO:0000259" key="3">
    <source>
        <dbReference type="Pfam" id="PF02517"/>
    </source>
</evidence>
<keyword evidence="2" id="KW-0472">Membrane</keyword>
<feature type="transmembrane region" description="Helical" evidence="2">
    <location>
        <begin position="37"/>
        <end position="55"/>
    </location>
</feature>
<dbReference type="RefSeq" id="WP_057742664.1">
    <property type="nucleotide sequence ID" value="NZ_AZEF01000010.1"/>
</dbReference>
<dbReference type="OrthoDB" id="2289634at2"/>
<dbReference type="STRING" id="1423731.FC81_GL000565"/>
<evidence type="ECO:0000256" key="1">
    <source>
        <dbReference type="ARBA" id="ARBA00009067"/>
    </source>
</evidence>
<gene>
    <name evidence="4" type="ORF">FC81_GL000565</name>
</gene>
<reference evidence="4 5" key="1">
    <citation type="journal article" date="2015" name="Genome Announc.">
        <title>Expanding the biotechnology potential of lactobacilli through comparative genomics of 213 strains and associated genera.</title>
        <authorList>
            <person name="Sun Z."/>
            <person name="Harris H.M."/>
            <person name="McCann A."/>
            <person name="Guo C."/>
            <person name="Argimon S."/>
            <person name="Zhang W."/>
            <person name="Yang X."/>
            <person name="Jeffery I.B."/>
            <person name="Cooney J.C."/>
            <person name="Kagawa T.F."/>
            <person name="Liu W."/>
            <person name="Song Y."/>
            <person name="Salvetti E."/>
            <person name="Wrobel A."/>
            <person name="Rasinkangas P."/>
            <person name="Parkhill J."/>
            <person name="Rea M.C."/>
            <person name="O'Sullivan O."/>
            <person name="Ritari J."/>
            <person name="Douillard F.P."/>
            <person name="Paul Ross R."/>
            <person name="Yang R."/>
            <person name="Briner A.E."/>
            <person name="Felis G.E."/>
            <person name="de Vos W.M."/>
            <person name="Barrangou R."/>
            <person name="Klaenhammer T.R."/>
            <person name="Caufield P.W."/>
            <person name="Cui Y."/>
            <person name="Zhang H."/>
            <person name="O'Toole P.W."/>
        </authorList>
    </citation>
    <scope>NUCLEOTIDE SEQUENCE [LARGE SCALE GENOMIC DNA]</scope>
    <source>
        <strain evidence="4 5">DSM 19910</strain>
    </source>
</reference>
<organism evidence="4 5">
    <name type="scientific">Liquorilactobacillus capillatus DSM 19910</name>
    <dbReference type="NCBI Taxonomy" id="1423731"/>
    <lineage>
        <taxon>Bacteria</taxon>
        <taxon>Bacillati</taxon>
        <taxon>Bacillota</taxon>
        <taxon>Bacilli</taxon>
        <taxon>Lactobacillales</taxon>
        <taxon>Lactobacillaceae</taxon>
        <taxon>Liquorilactobacillus</taxon>
    </lineage>
</organism>
<keyword evidence="4" id="KW-0645">Protease</keyword>
<keyword evidence="2" id="KW-1133">Transmembrane helix</keyword>
<feature type="transmembrane region" description="Helical" evidence="2">
    <location>
        <begin position="67"/>
        <end position="90"/>
    </location>
</feature>
<keyword evidence="5" id="KW-1185">Reference proteome</keyword>
<dbReference type="Proteomes" id="UP000051621">
    <property type="component" value="Unassembled WGS sequence"/>
</dbReference>
<comment type="similarity">
    <text evidence="1">Belongs to the UPF0177 family.</text>
</comment>
<dbReference type="GO" id="GO:0080120">
    <property type="term" value="P:CAAX-box protein maturation"/>
    <property type="evidence" value="ECO:0007669"/>
    <property type="project" value="UniProtKB-ARBA"/>
</dbReference>
<dbReference type="Pfam" id="PF02517">
    <property type="entry name" value="Rce1-like"/>
    <property type="match status" value="1"/>
</dbReference>
<name>A0A0R1M3R3_9LACO</name>
<dbReference type="GO" id="GO:0004175">
    <property type="term" value="F:endopeptidase activity"/>
    <property type="evidence" value="ECO:0007669"/>
    <property type="project" value="UniProtKB-ARBA"/>
</dbReference>
<dbReference type="EMBL" id="AZEF01000010">
    <property type="protein sequence ID" value="KRL02678.1"/>
    <property type="molecule type" value="Genomic_DNA"/>
</dbReference>
<feature type="transmembrane region" description="Helical" evidence="2">
    <location>
        <begin position="145"/>
        <end position="166"/>
    </location>
</feature>
<dbReference type="AlphaFoldDB" id="A0A0R1M3R3"/>
<feature type="transmembrane region" description="Helical" evidence="2">
    <location>
        <begin position="12"/>
        <end position="31"/>
    </location>
</feature>
<evidence type="ECO:0000313" key="5">
    <source>
        <dbReference type="Proteomes" id="UP000051621"/>
    </source>
</evidence>